<dbReference type="EMBL" id="HACM01002118">
    <property type="protein sequence ID" value="CRZ02560.1"/>
    <property type="molecule type" value="Transcribed_RNA"/>
</dbReference>
<organism evidence="1">
    <name type="scientific">Spongospora subterranea</name>
    <dbReference type="NCBI Taxonomy" id="70186"/>
    <lineage>
        <taxon>Eukaryota</taxon>
        <taxon>Sar</taxon>
        <taxon>Rhizaria</taxon>
        <taxon>Endomyxa</taxon>
        <taxon>Phytomyxea</taxon>
        <taxon>Plasmodiophorida</taxon>
        <taxon>Plasmodiophoridae</taxon>
        <taxon>Spongospora</taxon>
    </lineage>
</organism>
<sequence length="156" mass="17610">MQHCYSKRPATRSKEAWAQDKDVTNYSLMNTALKISTRKKKSCTLCKDNGVISRDGHRKGSRCPFAPVTLQKDLVVEPAVVTHADNDEELNNQMHSILGFDDNSYHAASEETHQEAFRLLHSKGTGSFQYKSCNERLGDLLMKVDKRAPATPVHDY</sequence>
<dbReference type="AlphaFoldDB" id="A0A0H5QKA9"/>
<proteinExistence type="predicted"/>
<protein>
    <submittedName>
        <fullName evidence="1">Uncharacterized protein</fullName>
    </submittedName>
</protein>
<accession>A0A0H5QKA9</accession>
<name>A0A0H5QKA9_9EUKA</name>
<evidence type="ECO:0000313" key="1">
    <source>
        <dbReference type="EMBL" id="CRZ02560.1"/>
    </source>
</evidence>
<reference evidence="1" key="1">
    <citation type="submission" date="2015-04" db="EMBL/GenBank/DDBJ databases">
        <title>The genome sequence of the plant pathogenic Rhizarian Plasmodiophora brassicae reveals insights in its biotrophic life cycle and the origin of chitin synthesis.</title>
        <authorList>
            <person name="Schwelm A."/>
            <person name="Fogelqvist J."/>
            <person name="Knaust A."/>
            <person name="Julke S."/>
            <person name="Lilja T."/>
            <person name="Dhandapani V."/>
            <person name="Bonilla-Rosso G."/>
            <person name="Karlsson M."/>
            <person name="Shevchenko A."/>
            <person name="Choi S.R."/>
            <person name="Kim H.G."/>
            <person name="Park J.Y."/>
            <person name="Lim Y.P."/>
            <person name="Ludwig-Muller J."/>
            <person name="Dixelius C."/>
        </authorList>
    </citation>
    <scope>NUCLEOTIDE SEQUENCE</scope>
    <source>
        <tissue evidence="1">Potato root galls</tissue>
    </source>
</reference>